<proteinExistence type="predicted"/>
<accession>A0ABP1FJI3</accession>
<organism evidence="2 3">
    <name type="scientific">Coccomyxa viridis</name>
    <dbReference type="NCBI Taxonomy" id="1274662"/>
    <lineage>
        <taxon>Eukaryota</taxon>
        <taxon>Viridiplantae</taxon>
        <taxon>Chlorophyta</taxon>
        <taxon>core chlorophytes</taxon>
        <taxon>Trebouxiophyceae</taxon>
        <taxon>Trebouxiophyceae incertae sedis</taxon>
        <taxon>Coccomyxaceae</taxon>
        <taxon>Coccomyxa</taxon>
    </lineage>
</organism>
<evidence type="ECO:0000313" key="3">
    <source>
        <dbReference type="Proteomes" id="UP001497392"/>
    </source>
</evidence>
<sequence>MSAAGRTGVCSTSGRPHFQFIGPPRRHAAVYEIPAQKLRPVRVTNEGREMDDEEMEKFNKEYMNLGPQWQIPNPELGPLEKRVQTTWVEGLLSGDISLEDSEYWFTEPQGGWNQEDKILRKGIQVPLTYASALHEGPGRKSLQEFREGMTLTGTVNAMFFNHGIKVDIGGLYDGLIPAYVEEEAWINLAGEFEIGMQVEVKVHKIFFGPRCRFPIQLELVQPAELCDKMKPPDEYFPSFDLRDLSTLEELAWATGMDPTGGKEVTSNIFDRSRLKARENEVASLKFVEGWEDQFENGLPPPPDGSFSTGSLMDEYISRQGVSGTVIVALPNSQD</sequence>
<dbReference type="EMBL" id="CAXHTA020000002">
    <property type="protein sequence ID" value="CAL5219359.1"/>
    <property type="molecule type" value="Genomic_DNA"/>
</dbReference>
<dbReference type="PROSITE" id="PS50126">
    <property type="entry name" value="S1"/>
    <property type="match status" value="1"/>
</dbReference>
<feature type="domain" description="S1 motif" evidence="1">
    <location>
        <begin position="148"/>
        <end position="218"/>
    </location>
</feature>
<name>A0ABP1FJI3_9CHLO</name>
<evidence type="ECO:0000313" key="2">
    <source>
        <dbReference type="EMBL" id="CAL5219359.1"/>
    </source>
</evidence>
<evidence type="ECO:0000259" key="1">
    <source>
        <dbReference type="PROSITE" id="PS50126"/>
    </source>
</evidence>
<dbReference type="InterPro" id="IPR003029">
    <property type="entry name" value="S1_domain"/>
</dbReference>
<protein>
    <submittedName>
        <fullName evidence="2">G1177 protein</fullName>
    </submittedName>
</protein>
<reference evidence="2 3" key="1">
    <citation type="submission" date="2024-06" db="EMBL/GenBank/DDBJ databases">
        <authorList>
            <person name="Kraege A."/>
            <person name="Thomma B."/>
        </authorList>
    </citation>
    <scope>NUCLEOTIDE SEQUENCE [LARGE SCALE GENOMIC DNA]</scope>
</reference>
<gene>
    <name evidence="2" type="primary">g1177</name>
    <name evidence="2" type="ORF">VP750_LOCUS1018</name>
</gene>
<keyword evidence="3" id="KW-1185">Reference proteome</keyword>
<dbReference type="Proteomes" id="UP001497392">
    <property type="component" value="Unassembled WGS sequence"/>
</dbReference>
<comment type="caution">
    <text evidence="2">The sequence shown here is derived from an EMBL/GenBank/DDBJ whole genome shotgun (WGS) entry which is preliminary data.</text>
</comment>